<dbReference type="AlphaFoldDB" id="A0A2M7EBZ4"/>
<organism evidence="2 3">
    <name type="scientific">Candidatus Nealsonbacteria bacterium CG01_land_8_20_14_3_00_12</name>
    <dbReference type="NCBI Taxonomy" id="1974697"/>
    <lineage>
        <taxon>Bacteria</taxon>
        <taxon>Candidatus Nealsoniibacteriota</taxon>
    </lineage>
</organism>
<keyword evidence="1" id="KW-0812">Transmembrane</keyword>
<dbReference type="Proteomes" id="UP000230766">
    <property type="component" value="Unassembled WGS sequence"/>
</dbReference>
<comment type="caution">
    <text evidence="2">The sequence shown here is derived from an EMBL/GenBank/DDBJ whole genome shotgun (WGS) entry which is preliminary data.</text>
</comment>
<evidence type="ECO:0000256" key="1">
    <source>
        <dbReference type="SAM" id="Phobius"/>
    </source>
</evidence>
<dbReference type="EMBL" id="PETJ01000011">
    <property type="protein sequence ID" value="PIV65266.1"/>
    <property type="molecule type" value="Genomic_DNA"/>
</dbReference>
<proteinExistence type="predicted"/>
<reference evidence="3" key="1">
    <citation type="submission" date="2017-09" db="EMBL/GenBank/DDBJ databases">
        <title>Depth-based differentiation of microbial function through sediment-hosted aquifers and enrichment of novel symbionts in the deep terrestrial subsurface.</title>
        <authorList>
            <person name="Probst A.J."/>
            <person name="Ladd B."/>
            <person name="Jarett J.K."/>
            <person name="Geller-Mcgrath D.E."/>
            <person name="Sieber C.M.K."/>
            <person name="Emerson J.B."/>
            <person name="Anantharaman K."/>
            <person name="Thomas B.C."/>
            <person name="Malmstrom R."/>
            <person name="Stieglmeier M."/>
            <person name="Klingl A."/>
            <person name="Woyke T."/>
            <person name="Ryan C.M."/>
            <person name="Banfield J.F."/>
        </authorList>
    </citation>
    <scope>NUCLEOTIDE SEQUENCE [LARGE SCALE GENOMIC DNA]</scope>
</reference>
<protein>
    <submittedName>
        <fullName evidence="2">Uncharacterized protein</fullName>
    </submittedName>
</protein>
<evidence type="ECO:0000313" key="2">
    <source>
        <dbReference type="EMBL" id="PIV65266.1"/>
    </source>
</evidence>
<name>A0A2M7EBZ4_9BACT</name>
<evidence type="ECO:0000313" key="3">
    <source>
        <dbReference type="Proteomes" id="UP000230766"/>
    </source>
</evidence>
<accession>A0A2M7EBZ4</accession>
<gene>
    <name evidence="2" type="ORF">COS09_00405</name>
</gene>
<sequence>MTLAGRPEGKKLNKEVIKMHWWELACAIFYGLLGLFTICFFVALVEGIFDQRRREKEQREREEFQRRHSQDSNNSPL</sequence>
<keyword evidence="1" id="KW-1133">Transmembrane helix</keyword>
<keyword evidence="1" id="KW-0472">Membrane</keyword>
<feature type="transmembrane region" description="Helical" evidence="1">
    <location>
        <begin position="20"/>
        <end position="49"/>
    </location>
</feature>